<dbReference type="GO" id="GO:0008289">
    <property type="term" value="F:lipid binding"/>
    <property type="evidence" value="ECO:0007669"/>
    <property type="project" value="UniProtKB-KW"/>
</dbReference>
<keyword evidence="19" id="KW-1035">Host cytoplasm</keyword>
<keyword evidence="13" id="KW-0068">Autocatalytic cleavage</keyword>
<name>K8WL63_9GAMM</name>
<dbReference type="Pfam" id="PF12919">
    <property type="entry name" value="TcdA_TcdB"/>
    <property type="match status" value="1"/>
</dbReference>
<protein>
    <recommendedName>
        <fullName evidence="21">Peptidase C80 domain-containing protein</fullName>
    </recommendedName>
</protein>
<dbReference type="GO" id="GO:0046872">
    <property type="term" value="F:metal ion binding"/>
    <property type="evidence" value="ECO:0007669"/>
    <property type="project" value="UniProtKB-KW"/>
</dbReference>
<dbReference type="eggNOG" id="COG3774">
    <property type="taxonomic scope" value="Bacteria"/>
</dbReference>
<dbReference type="CDD" id="cd16840">
    <property type="entry name" value="toxin_MLD"/>
    <property type="match status" value="1"/>
</dbReference>
<dbReference type="Gene3D" id="1.20.58.1190">
    <property type="match status" value="1"/>
</dbReference>
<comment type="subcellular location">
    <subcellularLocation>
        <location evidence="2">Host cell membrane</location>
    </subcellularLocation>
    <subcellularLocation>
        <location evidence="20">Host cytoplasm</location>
        <location evidence="20">Host cytosol</location>
    </subcellularLocation>
    <subcellularLocation>
        <location evidence="3">Secreted</location>
    </subcellularLocation>
</comment>
<dbReference type="SMART" id="SM00248">
    <property type="entry name" value="ANK"/>
    <property type="match status" value="3"/>
</dbReference>
<dbReference type="Gene3D" id="3.40.50.11050">
    <property type="match status" value="1"/>
</dbReference>
<evidence type="ECO:0000313" key="23">
    <source>
        <dbReference type="Proteomes" id="UP000009336"/>
    </source>
</evidence>
<dbReference type="InterPro" id="IPR049824">
    <property type="entry name" value="RtxA-like_C80"/>
</dbReference>
<evidence type="ECO:0000256" key="7">
    <source>
        <dbReference type="ARBA" id="ARBA00022670"/>
    </source>
</evidence>
<keyword evidence="8" id="KW-0808">Transferase</keyword>
<keyword evidence="15" id="KW-1043">Host membrane</keyword>
<evidence type="ECO:0000256" key="2">
    <source>
        <dbReference type="ARBA" id="ARBA00004165"/>
    </source>
</evidence>
<evidence type="ECO:0000256" key="19">
    <source>
        <dbReference type="ARBA" id="ARBA00023200"/>
    </source>
</evidence>
<evidence type="ECO:0000256" key="8">
    <source>
        <dbReference type="ARBA" id="ARBA00022679"/>
    </source>
</evidence>
<dbReference type="eggNOG" id="COG2931">
    <property type="taxonomic scope" value="Bacteria"/>
</dbReference>
<evidence type="ECO:0000256" key="12">
    <source>
        <dbReference type="ARBA" id="ARBA00022807"/>
    </source>
</evidence>
<keyword evidence="6" id="KW-0800">Toxin</keyword>
<dbReference type="PROSITE" id="PS51771">
    <property type="entry name" value="CGT_MARTX_CPD"/>
    <property type="match status" value="1"/>
</dbReference>
<dbReference type="InterPro" id="IPR024770">
    <property type="entry name" value="TcdA/TcdB_cat"/>
</dbReference>
<dbReference type="Pfam" id="PF12920">
    <property type="entry name" value="TcdA_TcdB_pore"/>
    <property type="match status" value="1"/>
</dbReference>
<keyword evidence="16" id="KW-0843">Virulence</keyword>
<dbReference type="GO" id="GO:0020002">
    <property type="term" value="C:host cell plasma membrane"/>
    <property type="evidence" value="ECO:0007669"/>
    <property type="project" value="UniProtKB-SubCell"/>
</dbReference>
<dbReference type="GO" id="GO:0016757">
    <property type="term" value="F:glycosyltransferase activity"/>
    <property type="evidence" value="ECO:0007669"/>
    <property type="project" value="InterPro"/>
</dbReference>
<comment type="cofactor">
    <cofactor evidence="1">
        <name>Mg(2+)</name>
        <dbReference type="ChEBI" id="CHEBI:18420"/>
    </cofactor>
</comment>
<keyword evidence="10" id="KW-0677">Repeat</keyword>
<evidence type="ECO:0000256" key="18">
    <source>
        <dbReference type="ARBA" id="ARBA00023136"/>
    </source>
</evidence>
<dbReference type="GO" id="GO:0008234">
    <property type="term" value="F:cysteine-type peptidase activity"/>
    <property type="evidence" value="ECO:0007669"/>
    <property type="project" value="UniProtKB-KW"/>
</dbReference>
<dbReference type="InterPro" id="IPR020974">
    <property type="entry name" value="CPD_dom"/>
</dbReference>
<dbReference type="InterPro" id="IPR002110">
    <property type="entry name" value="Ankyrin_rpt"/>
</dbReference>
<dbReference type="InterPro" id="IPR020972">
    <property type="entry name" value="Dermonecrotic/RTX_toxin_MLD"/>
</dbReference>
<evidence type="ECO:0000256" key="1">
    <source>
        <dbReference type="ARBA" id="ARBA00001946"/>
    </source>
</evidence>
<keyword evidence="4" id="KW-1032">Host cell membrane</keyword>
<keyword evidence="7" id="KW-0645">Protease</keyword>
<evidence type="ECO:0000256" key="15">
    <source>
        <dbReference type="ARBA" id="ARBA00022870"/>
    </source>
</evidence>
<keyword evidence="23" id="KW-1185">Reference proteome</keyword>
<dbReference type="Proteomes" id="UP000009336">
    <property type="component" value="Unassembled WGS sequence"/>
</dbReference>
<dbReference type="SUPFAM" id="SSF53448">
    <property type="entry name" value="Nucleotide-diphospho-sugar transferases"/>
    <property type="match status" value="1"/>
</dbReference>
<evidence type="ECO:0000256" key="4">
    <source>
        <dbReference type="ARBA" id="ARBA00022511"/>
    </source>
</evidence>
<dbReference type="OrthoDB" id="5489595at2"/>
<dbReference type="InterPro" id="IPR038383">
    <property type="entry name" value="CPD_dom_sf"/>
</dbReference>
<keyword evidence="14" id="KW-0460">Magnesium</keyword>
<keyword evidence="9" id="KW-0479">Metal-binding</keyword>
<proteinExistence type="predicted"/>
<dbReference type="Pfam" id="PF12796">
    <property type="entry name" value="Ank_2"/>
    <property type="match status" value="1"/>
</dbReference>
<evidence type="ECO:0000256" key="13">
    <source>
        <dbReference type="ARBA" id="ARBA00022813"/>
    </source>
</evidence>
<sequence>MVNLPIKDDTKKQFTLANQQEQASDEKLNFQLINAYSRGNKQSSWQAQRVIPNFSRVWTRDSLVQHAAVPRKLKGSSYQAILAILDALHNSSGTQQIENALILKNQIRHYQEHHASSERNPALIILNQQVDKELFSSPLKDQVIILNVAQQNPQLASQMYQSVFNEALGTHTTRSVDVPENLHFIWQGKFGAIQQDYINAWHQTNPDYRIKVWYDPQALLVHELRKQIEQFAHRGQMLNETGYFEQILQLQNKAYRVISTGIGQQDKTFDQAATEFMINQLGSKKDVLERIRKDNQASYAAFAQKARGSIQLADINTLNLGVVERQYYYQELALRQNLAAASDIVRLEALYQQGGIYIDVDFLPAFKDDLFSHSINKDIARLGRLPNGSDTAVINLVKTQLVLDQLANNFPSRQLREHTEYYQNYIAKFRARSSEHASLIDRMKDEIQQRGQVSSNFFQPLAAQRLSSQGIRIADINGFSNAVIVSPARNSILKVALKQFAKNYEYLEQAGLIDVSKISEIDEKSYQYILASEERDEISSGHGYRSFSNQGFNYRLDGVLPNSRATIYVTGPIALHQAFDRFSIDVIQNPIERSNVIDLQFTEFNQYTEEEIKHSWLADNNLKIIDLFSDVIASGKSLFGNISQNSKLKDMADSWSELCKVSGSQLVGQVLILREQLQNYLLKYQYDNAINTQKTFLELQILNQQIDESLFERRELPESEIMQLAKKHPKQAARIYQSIFNEAQLQGAPVILSGGVVERGFHIVIQHPEWFNRQDKRALLDCFLARFTAERLLKLPESIFTNITRQQAENYFSKVLPDTLNDNEFLAYLKIHSGVYRQLSASVDVSPLLSRYSQFSSAQRKQVPPEALLSLATRQAQSFFNGMNDDDFIDYVKQHQPSYQHLVEHIGWNPLWPRSTKFSLEQQIQVPPEALLLIAPKELKIFFSALSTGDLIAYVKKHRRSYGKFVKRLGSNPLLSHLESFSTAQRIDLPTEALQGITFKQARLFFTGIDSDLITAAYLEQYQQGVSTLDSRTILTLLAAVINNPSRKTLLMTMEAIPAESHQSDNQVNAFVLNALLGHAVRLKDKEFVKLLIEHTQADVQSPLVIPNTSKAIEILVSELPWSINESPLFLAIKTQQIDLVKLLLEHQPLSNNDRFEWLRAAINNHDNATLRLLLDAGINSSSNRKIGGHGMRQTALTEAVGSGDITLVNTLLRYGVQDEGGALLLAISHNDIALVERFFEVSLYQHLSNKENIALYKQASEDAKSKQILLAKRYKDSDDISERAIIRDAFERSKNISVIISAQEKGLKRQISTKEYELLYAVKPKPIDNNVLDSIASFDEKLVNYWDEPLISPQKEDHQTRFDGQLIIQLENDAVVRESAIRLVGKHPKTSALIQLDRQGNFRVWHLNDQGGWVDGFPEKLTTNGSLRWQIVGHGRGSDEMELSHQMLGGRSAETLQKQLIEFSSVFGISTSPERISLVGCSLAGQDQKNSYLHQFVSFLTKNDLYPSSVAAYTTKVMINEDNQKRLTQIGEKVTMSRDNGEWVIERIPGKNDSSVSQRKLLDALDQGLGFELGMAQLYLKNQLSDTEWLPVFQTLKEDASQEGLYSLEFINKEDPTESKILIINDSRIANFIHGYDRHLISLKTHINMMKGRVRQRSGTVPEATGVHGLNTAFIIQTLFNKHSRDGIEDDALPENLRTALKLHSYTNGAQMGWGTVEDTFRYVRLWKDLSNESQSLGRTLKVLSRASPVGDLGLNLLSIGLNGYELAYAQNDAQRAEYGTQLAFDLAGLVDVVIGLGANSIGATTVAGFAGSLGVPLAGLGIGISALVQGTQVHIEKTKAVGRYFAHLDEGYQKGGYDLAEVKGEDGTVVKLWKNTPGIVISTLDLRNHKLIFGNTWIYKTYIYGLGSGYTNHITWLTPKSVNKAGKHKVSNPKERVINIREGIGHAAAIVPSVLSSNIPLVLPDTPQYYMDYSYETFPGSTIRDDWGFEVLRRLERRFRDNNDNFSFDFYNFPSERAISELSFEYLATPVVVLLDDIPRTIIMPSLSEEAKGKMAYRLQGGNSTYYISIQEGAVLKLTQGSNVTQWVLDIRTLADTKNPRFDSHGRLQIGQAHISFSDDFQGKLNLLNDDGVLAVDVKKKTITLEKLNVNANRFNNWQDLHEHLIQISKIDSHHQPFIPVEGYRTLDRQWVGRAFYEVERSRFIYTNEPEEAEFLSDIQLAKVEGDQAWFYRDDKIWLVDITTGNVLLEYLPLNRSMGRAFIKAIADKPSVAIIPTKSRVIIGSNDTLYFIVEYQYDSGPVSYVWQLTKQAQQLIAITGDEKDIQEILLLVAKDDRYASLAQFSSELTIPATGGEQIHLLGRRNNVNYHLWAKKSEETGNYQAFLRMNLTDAPEDIQQVSVVDRNKTRYYFYSPQLKKLYFQPDNGITVKDDSMAHEIKSSIQILFLLQGQLIAQSEDGILWEIGIQDKLNLMGVTIDWLLKHRQDLITALRELAEREDTLPAIRVQGLTDTENKVIMTWYDVAAEEIIQGGAGIDVTHDIHYLGLSSDGDQAWLYDNTSGQLYRQPLLQENLLTVTELGQSLVEIPPSECWLAEPYRSVVSVGDKLRLTTEQGAIFLLEKSASPHDQPLLIAWQVTAATSEIELAAAVERLRGNVILAPAIRWLSEKGQAPAWYLTEQKILLHAENLNADHDLRYLGQAAGNMGSYIHDQFTGELWQISGSRLPISVGSYRFILINENFPFKGELVLQYALSDQVLNRKLPLLEETDRLAITNHADGAHYLFDIAILNHYEQIILDDRGKQSVILLPDHGEDGFKVRLHGQDLVWHVPQSKSQLWVVGIEQAGESGMMFKIGDIPELPAKQLLQSMSRLQAVGSADDDWFKLSFAEGHYQLNEVELGHIMNQYQEMVGTDADNNYRVGEHFSHSVITDSGGERDTLSLEYEKIKPSQLMLQRQGDDLEIAVIGSGRVTIKNQFKQGEHSAIETLKLNSEEQRWQYSLTDAMSSFNTGEIFGLSTTGSLLSKHNLKMPICNIHGCHNNNL</sequence>
<dbReference type="Gene3D" id="3.90.550.20">
    <property type="match status" value="1"/>
</dbReference>
<dbReference type="eggNOG" id="COG3064">
    <property type="taxonomic scope" value="Bacteria"/>
</dbReference>
<evidence type="ECO:0000256" key="11">
    <source>
        <dbReference type="ARBA" id="ARBA00022801"/>
    </source>
</evidence>
<dbReference type="HOGENOM" id="CLU_226670_0_0_6"/>
<dbReference type="Gene3D" id="1.20.140.180">
    <property type="match status" value="1"/>
</dbReference>
<evidence type="ECO:0000256" key="9">
    <source>
        <dbReference type="ARBA" id="ARBA00022723"/>
    </source>
</evidence>
<evidence type="ECO:0000313" key="22">
    <source>
        <dbReference type="EMBL" id="EKT58227.1"/>
    </source>
</evidence>
<dbReference type="Pfam" id="PF11713">
    <property type="entry name" value="Peptidase_C80"/>
    <property type="match status" value="1"/>
</dbReference>
<dbReference type="Pfam" id="PF11647">
    <property type="entry name" value="MLD"/>
    <property type="match status" value="1"/>
</dbReference>
<dbReference type="GO" id="GO:0005576">
    <property type="term" value="C:extracellular region"/>
    <property type="evidence" value="ECO:0007669"/>
    <property type="project" value="UniProtKB-SubCell"/>
</dbReference>
<accession>K8WL63</accession>
<dbReference type="InterPro" id="IPR036770">
    <property type="entry name" value="Ankyrin_rpt-contain_sf"/>
</dbReference>
<dbReference type="Gene3D" id="1.25.40.20">
    <property type="entry name" value="Ankyrin repeat-containing domain"/>
    <property type="match status" value="1"/>
</dbReference>
<dbReference type="InterPro" id="IPR024769">
    <property type="entry name" value="TcdA/TcdB_pore_forming"/>
</dbReference>
<evidence type="ECO:0000256" key="3">
    <source>
        <dbReference type="ARBA" id="ARBA00004613"/>
    </source>
</evidence>
<dbReference type="PATRIC" id="fig|1141662.3.peg.2825"/>
<keyword evidence="17" id="KW-0446">Lipid-binding</keyword>
<reference evidence="22 23" key="1">
    <citation type="journal article" date="2012" name="BMC Genomics">
        <title>Comparative genomics of bacteria in the genus Providencia isolated from wild Drosophila melanogaster.</title>
        <authorList>
            <person name="Galac M.R."/>
            <person name="Lazzaro B.P."/>
        </authorList>
    </citation>
    <scope>NUCLEOTIDE SEQUENCE [LARGE SCALE GENOMIC DNA]</scope>
    <source>
        <strain evidence="22 23">DSM 19968</strain>
    </source>
</reference>
<keyword evidence="18" id="KW-0472">Membrane</keyword>
<keyword evidence="5" id="KW-0964">Secreted</keyword>
<dbReference type="GO" id="GO:0006508">
    <property type="term" value="P:proteolysis"/>
    <property type="evidence" value="ECO:0007669"/>
    <property type="project" value="UniProtKB-KW"/>
</dbReference>
<dbReference type="CDD" id="cd20501">
    <property type="entry name" value="C80_RtxA-like"/>
    <property type="match status" value="1"/>
</dbReference>
<gene>
    <name evidence="22" type="ORF">OOA_13912</name>
</gene>
<evidence type="ECO:0000256" key="10">
    <source>
        <dbReference type="ARBA" id="ARBA00022737"/>
    </source>
</evidence>
<dbReference type="GO" id="GO:0044164">
    <property type="term" value="C:host cell cytosol"/>
    <property type="evidence" value="ECO:0007669"/>
    <property type="project" value="UniProtKB-SubCell"/>
</dbReference>
<evidence type="ECO:0000256" key="17">
    <source>
        <dbReference type="ARBA" id="ARBA00023121"/>
    </source>
</evidence>
<evidence type="ECO:0000256" key="5">
    <source>
        <dbReference type="ARBA" id="ARBA00022525"/>
    </source>
</evidence>
<dbReference type="RefSeq" id="WP_008912773.1">
    <property type="nucleotide sequence ID" value="NZ_KB233223.1"/>
</dbReference>
<evidence type="ECO:0000259" key="21">
    <source>
        <dbReference type="PROSITE" id="PS51771"/>
    </source>
</evidence>
<keyword evidence="12" id="KW-0788">Thiol protease</keyword>
<dbReference type="GO" id="GO:0090729">
    <property type="term" value="F:toxin activity"/>
    <property type="evidence" value="ECO:0007669"/>
    <property type="project" value="UniProtKB-KW"/>
</dbReference>
<evidence type="ECO:0000256" key="16">
    <source>
        <dbReference type="ARBA" id="ARBA00023026"/>
    </source>
</evidence>
<dbReference type="SUPFAM" id="SSF48403">
    <property type="entry name" value="Ankyrin repeat"/>
    <property type="match status" value="1"/>
</dbReference>
<dbReference type="InterPro" id="IPR029044">
    <property type="entry name" value="Nucleotide-diphossugar_trans"/>
</dbReference>
<feature type="domain" description="Peptidase C80" evidence="21">
    <location>
        <begin position="1354"/>
        <end position="1557"/>
    </location>
</feature>
<evidence type="ECO:0000256" key="14">
    <source>
        <dbReference type="ARBA" id="ARBA00022842"/>
    </source>
</evidence>
<evidence type="ECO:0000256" key="6">
    <source>
        <dbReference type="ARBA" id="ARBA00022656"/>
    </source>
</evidence>
<organism evidence="22 23">
    <name type="scientific">Providencia burhodogranariea DSM 19968</name>
    <dbReference type="NCBI Taxonomy" id="1141662"/>
    <lineage>
        <taxon>Bacteria</taxon>
        <taxon>Pseudomonadati</taxon>
        <taxon>Pseudomonadota</taxon>
        <taxon>Gammaproteobacteria</taxon>
        <taxon>Enterobacterales</taxon>
        <taxon>Morganellaceae</taxon>
        <taxon>Providencia</taxon>
    </lineage>
</organism>
<keyword evidence="11" id="KW-0378">Hydrolase</keyword>
<comment type="caution">
    <text evidence="22">The sequence shown here is derived from an EMBL/GenBank/DDBJ whole genome shotgun (WGS) entry which is preliminary data.</text>
</comment>
<dbReference type="EMBL" id="AKKL01000037">
    <property type="protein sequence ID" value="EKT58227.1"/>
    <property type="molecule type" value="Genomic_DNA"/>
</dbReference>
<evidence type="ECO:0000256" key="20">
    <source>
        <dbReference type="ARBA" id="ARBA00023586"/>
    </source>
</evidence>